<evidence type="ECO:0000313" key="1">
    <source>
        <dbReference type="EMBL" id="CAF0833768.1"/>
    </source>
</evidence>
<comment type="caution">
    <text evidence="1">The sequence shown here is derived from an EMBL/GenBank/DDBJ whole genome shotgun (WGS) entry which is preliminary data.</text>
</comment>
<dbReference type="AlphaFoldDB" id="A0A813UXJ5"/>
<dbReference type="EMBL" id="CAJNOC010001087">
    <property type="protein sequence ID" value="CAF0833768.1"/>
    <property type="molecule type" value="Genomic_DNA"/>
</dbReference>
<reference evidence="1" key="1">
    <citation type="submission" date="2021-02" db="EMBL/GenBank/DDBJ databases">
        <authorList>
            <person name="Nowell W R."/>
        </authorList>
    </citation>
    <scope>NUCLEOTIDE SEQUENCE</scope>
    <source>
        <strain evidence="1">Ploen Becks lab</strain>
    </source>
</reference>
<dbReference type="OrthoDB" id="7699631at2759"/>
<proteinExistence type="predicted"/>
<protein>
    <submittedName>
        <fullName evidence="1">Uncharacterized protein</fullName>
    </submittedName>
</protein>
<accession>A0A813UXJ5</accession>
<organism evidence="1 2">
    <name type="scientific">Brachionus calyciflorus</name>
    <dbReference type="NCBI Taxonomy" id="104777"/>
    <lineage>
        <taxon>Eukaryota</taxon>
        <taxon>Metazoa</taxon>
        <taxon>Spiralia</taxon>
        <taxon>Gnathifera</taxon>
        <taxon>Rotifera</taxon>
        <taxon>Eurotatoria</taxon>
        <taxon>Monogononta</taxon>
        <taxon>Pseudotrocha</taxon>
        <taxon>Ploima</taxon>
        <taxon>Brachionidae</taxon>
        <taxon>Brachionus</taxon>
    </lineage>
</organism>
<dbReference type="Proteomes" id="UP000663879">
    <property type="component" value="Unassembled WGS sequence"/>
</dbReference>
<gene>
    <name evidence="1" type="ORF">OXX778_LOCUS8102</name>
</gene>
<name>A0A813UXJ5_9BILA</name>
<sequence>MAFGIFMVRSVLKVSQEELKKRESMSSNTKKQKRAKANFILSILEKEMLHELEDLLSSFEFVTNELQSNKVSISRVYPGVHFLQKKLSDESILCVHTENLRRNLLKSLTKRFGSLIKNDVFILLFKTIIQLSLPII</sequence>
<keyword evidence="2" id="KW-1185">Reference proteome</keyword>
<evidence type="ECO:0000313" key="2">
    <source>
        <dbReference type="Proteomes" id="UP000663879"/>
    </source>
</evidence>